<feature type="region of interest" description="Disordered" evidence="1">
    <location>
        <begin position="1512"/>
        <end position="1645"/>
    </location>
</feature>
<dbReference type="Proteomes" id="UP000067711">
    <property type="component" value="Chromosome 1"/>
</dbReference>
<evidence type="ECO:0000256" key="1">
    <source>
        <dbReference type="SAM" id="MobiDB-lite"/>
    </source>
</evidence>
<sequence>MKRNSEDYQTLCGASVPANAAPSRAQDTRAANMLSNIAWNVTSKVVERLIIEVLPLSQEIKGAKEFYEELRSIYTGNYTPQGRLDAFIDSLERLGAKLTRGGTTSNEAVLAMKGYLDVVTPWLRSASTHWRSVELGIEEVRNAESMLSKVQNVLQLTESMLADPRLTKAVNADTLSGLGQSVGAIRQTLSQLQMWQALPGEARLEDYLRMAAANPLAKEVLGESVQQLGLVLANALKDLPYPSGGTLAAKLTWLAGVLSNPALRERVRPHLEMVLGESQADRLVAIFQFTGQLQQFPANSSLTAQALWLCSTLGSNLNDMPVLPWLNHFQSALGADPATVSLMNRLLTLDKSQASRLSLIKDLAMSVAPTLGEMAAGQVAKQFLPAEVVRELEKFYKESSATESWASMAGRAANGAWALAKPYAAGLATALVTGDPQTAALVPVTVSAAEALQRHTSLEETLQWFVAQDPSQDKQLQFLHSQYLNARLLWEVYQAWNSTSPAEAEDKLQALTRQLKDYEVVKHYPLLAKMIDLIELLPALRDAQQTVGAQPSADSWLDWGQQWLDALADSTSPHLIKLRENVSSKLENWVADAAMSAIQAVVERPWGLLPGAAAASIPQEATAASSAAAAESANGAASSSATSGGRANWQLPGGIGLVALGGFAIAYAAWQLRQAGKPEPVHDIEMQELVRRESTVAQPQDGTDALLPAGSTGASTVAHTSKPAEFHSELPLLPLLPLMVGVVGVAGGGKLIYDWATSGTRAAAESTLSESEYQEQLKIIRELRVPSLDFLFYDEQNETNEAPENRATIAHQAGEPTTAADEKFPTEQQMGRSKRSIAADRNPMRERINEIANEVRLRGDRVIAPLLKKVDEAVDKINVRIEHLGVVYLLTCIEHFSAYIDRLTKLTGLGTRVKPDVRVQKFRQLISRMWKIADQFNLEYEQSAIQEYKRVFLINFGSAHPLPSEDTATVTSAARPTTTGTPTGEASLTPEIVRVGKKILYKIEKAYSPILNPSEFIDNFIKNKIQDFNNKNNKDFPLDPEMKIVVIFKRRELNTNRAPGDGKFAMREFERKEYSLRNLVMGYDYYKDTRAFTTHTNKEFVIDDPGERDLVDACRNENDLQALMMGALSEYRTNSENRSILESHYRDMIKLRCLQYLSGQDAVPLYKEAVEKFFNGEIQAKEVLLKGAKLNGVFFIPSGEAGGVLFSVDEPKFFHVGRHIQRNGEQTFAFPAFPNVDEFKEWVFNKIPSYKSREYEGIELKAKPEWLFLGAGSAPPLLKHMVSPIEFRKTESQSDLAGKLFDGLMERVNSDIDYLVLSDDELADTVMLEKVKSILTFGALAVNFAVPSTGTVMGRVAQFLVNLAIDAAYVGATVTQAQMADRPEDAAAYRNEAIIAGVLGGVGAAGAPLVTRGVKRALARYRQIKQEMDSAMPQLLKTLNWEKLQHGRKINQLVDALKNSDDALELHRLTGSSDTVEQSIRRGRQDPKFSWRNYDSELESARGRLKDDLRTHKHDQAPPRQQVPEQQQVPPQQQVPQERLQKQPPPQNQPGVPPPPPLPRNQPGVPPPNQPGVPPPPPPPNQPGVPSPLPRNQPGVPPPPPRNQPGVPPPPPPPNQPGVPSPLPRNQPGVPPPQLSGPIEPSRPQRISVRRADELIEGANKVPLSVETPAVPKDLSNIESKYFNEIFQYRKMKAIWDPNLKAGTKKYKQFYEEVGTPASEQAKYRRRYVEKVETNSSDAPYVDAAGNVRRPEASVVALTVKDNKYVVYRFRFSKNGNVFVVDNMYGNLDDAAIGTDIGKRLPMNEVQGEFIISRQNLRENINYITQENVANEETQNLLNAAFGKFNVMNSSKNPIVLTPNDPTGSAFRAMLNTPNVQPTARMLSTYPEIGKKIVEIRIQGYDRITLVLGER</sequence>
<proteinExistence type="predicted"/>
<dbReference type="RefSeq" id="WP_159086358.1">
    <property type="nucleotide sequence ID" value="NZ_CP013389.1"/>
</dbReference>
<dbReference type="PANTHER" id="PTHR12460">
    <property type="entry name" value="CYCLIN-DEPENDENT KINASE INHIBITOR-RELATED PROTEIN"/>
    <property type="match status" value="1"/>
</dbReference>
<reference evidence="2 3" key="1">
    <citation type="submission" date="2015-12" db="EMBL/GenBank/DDBJ databases">
        <title>Diversity of Burkholderia near neighbor genomes.</title>
        <authorList>
            <person name="Sahl J."/>
            <person name="Wagner D."/>
            <person name="Keim P."/>
        </authorList>
    </citation>
    <scope>NUCLEOTIDE SEQUENCE [LARGE SCALE GENOMIC DNA]</scope>
    <source>
        <strain evidence="2 3">BDU8</strain>
    </source>
</reference>
<accession>A0A1B4G2N5</accession>
<evidence type="ECO:0000313" key="2">
    <source>
        <dbReference type="EMBL" id="AOJ10133.1"/>
    </source>
</evidence>
<feature type="compositionally biased region" description="Low complexity" evidence="1">
    <location>
        <begin position="967"/>
        <end position="986"/>
    </location>
</feature>
<feature type="compositionally biased region" description="Low complexity" evidence="1">
    <location>
        <begin position="1518"/>
        <end position="1538"/>
    </location>
</feature>
<gene>
    <name evidence="2" type="ORF">WS71_23130</name>
</gene>
<dbReference type="PANTHER" id="PTHR12460:SF0">
    <property type="entry name" value="CID DOMAIN-CONTAINING PROTEIN-RELATED"/>
    <property type="match status" value="1"/>
</dbReference>
<feature type="compositionally biased region" description="Pro residues" evidence="1">
    <location>
        <begin position="1543"/>
        <end position="1635"/>
    </location>
</feature>
<evidence type="ECO:0000313" key="3">
    <source>
        <dbReference type="Proteomes" id="UP000067711"/>
    </source>
</evidence>
<feature type="region of interest" description="Disordered" evidence="1">
    <location>
        <begin position="813"/>
        <end position="842"/>
    </location>
</feature>
<organism evidence="2 3">
    <name type="scientific">Burkholderia mayonis</name>
    <dbReference type="NCBI Taxonomy" id="1385591"/>
    <lineage>
        <taxon>Bacteria</taxon>
        <taxon>Pseudomonadati</taxon>
        <taxon>Pseudomonadota</taxon>
        <taxon>Betaproteobacteria</taxon>
        <taxon>Burkholderiales</taxon>
        <taxon>Burkholderiaceae</taxon>
        <taxon>Burkholderia</taxon>
        <taxon>pseudomallei group</taxon>
    </lineage>
</organism>
<protein>
    <submittedName>
        <fullName evidence="2">Uncharacterized protein</fullName>
    </submittedName>
</protein>
<dbReference type="EMBL" id="CP013389">
    <property type="protein sequence ID" value="AOJ10133.1"/>
    <property type="molecule type" value="Genomic_DNA"/>
</dbReference>
<dbReference type="GO" id="GO:0000993">
    <property type="term" value="F:RNA polymerase II complex binding"/>
    <property type="evidence" value="ECO:0007669"/>
    <property type="project" value="TreeGrafter"/>
</dbReference>
<name>A0A1B4G2N5_9BURK</name>
<dbReference type="GO" id="GO:0031124">
    <property type="term" value="P:mRNA 3'-end processing"/>
    <property type="evidence" value="ECO:0007669"/>
    <property type="project" value="TreeGrafter"/>
</dbReference>
<feature type="region of interest" description="Disordered" evidence="1">
    <location>
        <begin position="965"/>
        <end position="986"/>
    </location>
</feature>